<dbReference type="AlphaFoldDB" id="A0A5N6N5Q4"/>
<evidence type="ECO:0000256" key="4">
    <source>
        <dbReference type="ARBA" id="ARBA00023163"/>
    </source>
</evidence>
<dbReference type="PRINTS" id="PR00367">
    <property type="entry name" value="ETHRSPELEMNT"/>
</dbReference>
<keyword evidence="4" id="KW-0804">Transcription</keyword>
<dbReference type="FunFam" id="3.30.730.10:FF:000005">
    <property type="entry name" value="ethylene-responsive transcription factor RAP2-11"/>
    <property type="match status" value="1"/>
</dbReference>
<evidence type="ECO:0000259" key="8">
    <source>
        <dbReference type="PROSITE" id="PS51032"/>
    </source>
</evidence>
<dbReference type="InterPro" id="IPR001471">
    <property type="entry name" value="AP2/ERF_dom"/>
</dbReference>
<gene>
    <name evidence="9" type="ORF">E3N88_25254</name>
</gene>
<dbReference type="OrthoDB" id="773121at2759"/>
<evidence type="ECO:0000256" key="3">
    <source>
        <dbReference type="ARBA" id="ARBA00023125"/>
    </source>
</evidence>
<comment type="caution">
    <text evidence="9">The sequence shown here is derived from an EMBL/GenBank/DDBJ whole genome shotgun (WGS) entry which is preliminary data.</text>
</comment>
<evidence type="ECO:0000313" key="10">
    <source>
        <dbReference type="Proteomes" id="UP000326396"/>
    </source>
</evidence>
<dbReference type="EMBL" id="SZYD01000013">
    <property type="protein sequence ID" value="KAD4385086.1"/>
    <property type="molecule type" value="Genomic_DNA"/>
</dbReference>
<feature type="region of interest" description="Disordered" evidence="7">
    <location>
        <begin position="141"/>
        <end position="170"/>
    </location>
</feature>
<evidence type="ECO:0000256" key="5">
    <source>
        <dbReference type="ARBA" id="ARBA00023242"/>
    </source>
</evidence>
<reference evidence="9 10" key="1">
    <citation type="submission" date="2019-05" db="EMBL/GenBank/DDBJ databases">
        <title>Mikania micrantha, genome provides insights into the molecular mechanism of rapid growth.</title>
        <authorList>
            <person name="Liu B."/>
        </authorList>
    </citation>
    <scope>NUCLEOTIDE SEQUENCE [LARGE SCALE GENOMIC DNA]</scope>
    <source>
        <strain evidence="9">NLD-2019</strain>
        <tissue evidence="9">Leaf</tissue>
    </source>
</reference>
<evidence type="ECO:0000256" key="2">
    <source>
        <dbReference type="ARBA" id="ARBA00023015"/>
    </source>
</evidence>
<dbReference type="PANTHER" id="PTHR31194:SF189">
    <property type="entry name" value="AP2_ERF DOMAIN-CONTAINING PROTEIN"/>
    <property type="match status" value="1"/>
</dbReference>
<feature type="region of interest" description="Disordered" evidence="7">
    <location>
        <begin position="1"/>
        <end position="25"/>
    </location>
</feature>
<dbReference type="CDD" id="cd00018">
    <property type="entry name" value="AP2"/>
    <property type="match status" value="1"/>
</dbReference>
<protein>
    <recommendedName>
        <fullName evidence="8">AP2/ERF domain-containing protein</fullName>
    </recommendedName>
</protein>
<keyword evidence="5" id="KW-0539">Nucleus</keyword>
<dbReference type="PROSITE" id="PS51032">
    <property type="entry name" value="AP2_ERF"/>
    <property type="match status" value="1"/>
</dbReference>
<evidence type="ECO:0000256" key="6">
    <source>
        <dbReference type="ARBA" id="ARBA00024343"/>
    </source>
</evidence>
<evidence type="ECO:0000313" key="9">
    <source>
        <dbReference type="EMBL" id="KAD4385086.1"/>
    </source>
</evidence>
<name>A0A5N6N5Q4_9ASTR</name>
<comment type="subcellular location">
    <subcellularLocation>
        <location evidence="1">Nucleus</location>
    </subcellularLocation>
</comment>
<dbReference type="InterPro" id="IPR050913">
    <property type="entry name" value="AP2/ERF_ERF"/>
</dbReference>
<proteinExistence type="inferred from homology"/>
<comment type="similarity">
    <text evidence="6">Belongs to the AP2/ERF transcription factor family. ERF subfamily.</text>
</comment>
<dbReference type="GO" id="GO:0003677">
    <property type="term" value="F:DNA binding"/>
    <property type="evidence" value="ECO:0007669"/>
    <property type="project" value="UniProtKB-KW"/>
</dbReference>
<keyword evidence="3" id="KW-0238">DNA-binding</keyword>
<feature type="domain" description="AP2/ERF" evidence="8">
    <location>
        <begin position="22"/>
        <end position="79"/>
    </location>
</feature>
<accession>A0A5N6N5Q4</accession>
<feature type="compositionally biased region" description="Basic residues" evidence="7">
    <location>
        <begin position="9"/>
        <end position="21"/>
    </location>
</feature>
<dbReference type="SMART" id="SM00380">
    <property type="entry name" value="AP2"/>
    <property type="match status" value="1"/>
</dbReference>
<dbReference type="Proteomes" id="UP000326396">
    <property type="component" value="Linkage Group LG3"/>
</dbReference>
<dbReference type="Pfam" id="PF00847">
    <property type="entry name" value="AP2"/>
    <property type="match status" value="1"/>
</dbReference>
<dbReference type="GO" id="GO:0005634">
    <property type="term" value="C:nucleus"/>
    <property type="evidence" value="ECO:0007669"/>
    <property type="project" value="UniProtKB-SubCell"/>
</dbReference>
<keyword evidence="10" id="KW-1185">Reference proteome</keyword>
<dbReference type="SUPFAM" id="SSF54171">
    <property type="entry name" value="DNA-binding domain"/>
    <property type="match status" value="1"/>
</dbReference>
<sequence>MKEPELGIKGRRKASHSRGHPKFVGVRQRPSGRWVAEIKDSLQKVRLWLGTFDTAEDAARAYDDAARSLRGANARTNFELPDITEYVPMNTEPFSFEEACRLEDPENGLLGALKAKLSVVNTSKHMAALGNRFGSPVTRHVGVKRKTPSPTVPETNVPVVSPKPNDLDEGQWRNMCYEPPPPLTTGNEPVVDVLSNMFETNLMDSLWSIPAGTMTHTTVGVPAWPEQQVQPCDNGWGGGVQGINGPPNPSNWDPFIYLNSVLG</sequence>
<dbReference type="GO" id="GO:0003700">
    <property type="term" value="F:DNA-binding transcription factor activity"/>
    <property type="evidence" value="ECO:0007669"/>
    <property type="project" value="InterPro"/>
</dbReference>
<dbReference type="InterPro" id="IPR036955">
    <property type="entry name" value="AP2/ERF_dom_sf"/>
</dbReference>
<keyword evidence="2" id="KW-0805">Transcription regulation</keyword>
<dbReference type="InterPro" id="IPR016177">
    <property type="entry name" value="DNA-bd_dom_sf"/>
</dbReference>
<organism evidence="9 10">
    <name type="scientific">Mikania micrantha</name>
    <name type="common">bitter vine</name>
    <dbReference type="NCBI Taxonomy" id="192012"/>
    <lineage>
        <taxon>Eukaryota</taxon>
        <taxon>Viridiplantae</taxon>
        <taxon>Streptophyta</taxon>
        <taxon>Embryophyta</taxon>
        <taxon>Tracheophyta</taxon>
        <taxon>Spermatophyta</taxon>
        <taxon>Magnoliopsida</taxon>
        <taxon>eudicotyledons</taxon>
        <taxon>Gunneridae</taxon>
        <taxon>Pentapetalae</taxon>
        <taxon>asterids</taxon>
        <taxon>campanulids</taxon>
        <taxon>Asterales</taxon>
        <taxon>Asteraceae</taxon>
        <taxon>Asteroideae</taxon>
        <taxon>Heliantheae alliance</taxon>
        <taxon>Eupatorieae</taxon>
        <taxon>Mikania</taxon>
    </lineage>
</organism>
<evidence type="ECO:0000256" key="7">
    <source>
        <dbReference type="SAM" id="MobiDB-lite"/>
    </source>
</evidence>
<dbReference type="Gene3D" id="3.30.730.10">
    <property type="entry name" value="AP2/ERF domain"/>
    <property type="match status" value="1"/>
</dbReference>
<dbReference type="PANTHER" id="PTHR31194">
    <property type="entry name" value="SHN SHINE , DNA BINDING / TRANSCRIPTION FACTOR"/>
    <property type="match status" value="1"/>
</dbReference>
<evidence type="ECO:0000256" key="1">
    <source>
        <dbReference type="ARBA" id="ARBA00004123"/>
    </source>
</evidence>